<reference evidence="1 2" key="2">
    <citation type="journal article" date="2022" name="Mol. Ecol. Resour.">
        <title>The genomes of chicory, endive, great burdock and yacon provide insights into Asteraceae paleo-polyploidization history and plant inulin production.</title>
        <authorList>
            <person name="Fan W."/>
            <person name="Wang S."/>
            <person name="Wang H."/>
            <person name="Wang A."/>
            <person name="Jiang F."/>
            <person name="Liu H."/>
            <person name="Zhao H."/>
            <person name="Xu D."/>
            <person name="Zhang Y."/>
        </authorList>
    </citation>
    <scope>NUCLEOTIDE SEQUENCE [LARGE SCALE GENOMIC DNA]</scope>
    <source>
        <strain evidence="2">cv. Yunnan</strain>
        <tissue evidence="1">Leaves</tissue>
    </source>
</reference>
<dbReference type="EMBL" id="CM042025">
    <property type="protein sequence ID" value="KAI3809248.1"/>
    <property type="molecule type" value="Genomic_DNA"/>
</dbReference>
<comment type="caution">
    <text evidence="1">The sequence shown here is derived from an EMBL/GenBank/DDBJ whole genome shotgun (WGS) entry which is preliminary data.</text>
</comment>
<organism evidence="1 2">
    <name type="scientific">Smallanthus sonchifolius</name>
    <dbReference type="NCBI Taxonomy" id="185202"/>
    <lineage>
        <taxon>Eukaryota</taxon>
        <taxon>Viridiplantae</taxon>
        <taxon>Streptophyta</taxon>
        <taxon>Embryophyta</taxon>
        <taxon>Tracheophyta</taxon>
        <taxon>Spermatophyta</taxon>
        <taxon>Magnoliopsida</taxon>
        <taxon>eudicotyledons</taxon>
        <taxon>Gunneridae</taxon>
        <taxon>Pentapetalae</taxon>
        <taxon>asterids</taxon>
        <taxon>campanulids</taxon>
        <taxon>Asterales</taxon>
        <taxon>Asteraceae</taxon>
        <taxon>Asteroideae</taxon>
        <taxon>Heliantheae alliance</taxon>
        <taxon>Millerieae</taxon>
        <taxon>Smallanthus</taxon>
    </lineage>
</organism>
<dbReference type="Proteomes" id="UP001056120">
    <property type="component" value="Linkage Group LG08"/>
</dbReference>
<sequence>MSSRSDLNALERGAEPFDAASFPTRKYSDPFFSCAKDAQCINNTIDLQNGLKFQLPHHPISSIPLDLKPQTILNPFFQIQTRNFSHLQLKSRRINPKASSSEALVNNGGGGGGVEYPRKDGDGDGDGDADRDGVKLPWLYLRWAELLLGRDRHYAVAVRLPGALGWVCAQVAWRLYLIMMEGIVAIAQLSLYICCAGALLTFSVIGILWIWH</sequence>
<proteinExistence type="predicted"/>
<evidence type="ECO:0000313" key="1">
    <source>
        <dbReference type="EMBL" id="KAI3809248.1"/>
    </source>
</evidence>
<name>A0ACB9INI8_9ASTR</name>
<protein>
    <submittedName>
        <fullName evidence="1">Uncharacterized protein</fullName>
    </submittedName>
</protein>
<reference evidence="2" key="1">
    <citation type="journal article" date="2022" name="Mol. Ecol. Resour.">
        <title>The genomes of chicory, endive, great burdock and yacon provide insights into Asteraceae palaeo-polyploidization history and plant inulin production.</title>
        <authorList>
            <person name="Fan W."/>
            <person name="Wang S."/>
            <person name="Wang H."/>
            <person name="Wang A."/>
            <person name="Jiang F."/>
            <person name="Liu H."/>
            <person name="Zhao H."/>
            <person name="Xu D."/>
            <person name="Zhang Y."/>
        </authorList>
    </citation>
    <scope>NUCLEOTIDE SEQUENCE [LARGE SCALE GENOMIC DNA]</scope>
    <source>
        <strain evidence="2">cv. Yunnan</strain>
    </source>
</reference>
<gene>
    <name evidence="1" type="ORF">L1987_25219</name>
</gene>
<evidence type="ECO:0000313" key="2">
    <source>
        <dbReference type="Proteomes" id="UP001056120"/>
    </source>
</evidence>
<accession>A0ACB9INI8</accession>
<keyword evidence="2" id="KW-1185">Reference proteome</keyword>